<dbReference type="PANTHER" id="PTHR11461">
    <property type="entry name" value="SERINE PROTEASE INHIBITOR, SERPIN"/>
    <property type="match status" value="1"/>
</dbReference>
<sequence>MKLSKIPNRWLVIVCMMLLISGCGNSKQAFQREDIDKRLPTANNEFAFRLYQEVLKQEKANNVFLSPLSVSLALSMTVNGADQETRSAMVQALQVQDLTLEDLNRSNAALQSVLQQADPDVKVTLAHSLWGREGTLFRPDFLERNEAYYDARVTELDFQDPGASDTINEWVRKETEGKIGPIIDGNIDPDTFLFLINAIYFKGKWSTPFDEAATTDQDFHLPDGTTRTVPMMVQSGELDYYKGDNFEAVRLPYGNKQFEMTVFLPDEGISLERFYKQLNADHWKKWMAGFETTAGTIQLPRFELEYEKTLNGALKALGMEVAFDEHRADFGQMVSTPPRAYIHEVKHQSFIEVNEKGTEAAAATSVEMRTVSAPLDLFQMRVDRPFFFAIHDQKTGTLLFMGSVMEPETSSK</sequence>
<evidence type="ECO:0000259" key="2">
    <source>
        <dbReference type="SMART" id="SM00093"/>
    </source>
</evidence>
<dbReference type="Gene3D" id="3.30.497.10">
    <property type="entry name" value="Antithrombin, subunit I, domain 2"/>
    <property type="match status" value="1"/>
</dbReference>
<dbReference type="EMBL" id="JAVDQG010000001">
    <property type="protein sequence ID" value="MDR6224473.1"/>
    <property type="molecule type" value="Genomic_DNA"/>
</dbReference>
<evidence type="ECO:0000313" key="4">
    <source>
        <dbReference type="Proteomes" id="UP001185012"/>
    </source>
</evidence>
<keyword evidence="4" id="KW-1185">Reference proteome</keyword>
<protein>
    <submittedName>
        <fullName evidence="3">Serpin B</fullName>
    </submittedName>
</protein>
<dbReference type="SMART" id="SM00093">
    <property type="entry name" value="SERPIN"/>
    <property type="match status" value="1"/>
</dbReference>
<dbReference type="InterPro" id="IPR042178">
    <property type="entry name" value="Serpin_sf_1"/>
</dbReference>
<dbReference type="PANTHER" id="PTHR11461:SF211">
    <property type="entry name" value="GH10112P-RELATED"/>
    <property type="match status" value="1"/>
</dbReference>
<dbReference type="CDD" id="cd19588">
    <property type="entry name" value="serpin_miropin-like"/>
    <property type="match status" value="1"/>
</dbReference>
<accession>A0ABU1II79</accession>
<dbReference type="SUPFAM" id="SSF56574">
    <property type="entry name" value="Serpins"/>
    <property type="match status" value="1"/>
</dbReference>
<dbReference type="InterPro" id="IPR023795">
    <property type="entry name" value="Serpin_CS"/>
</dbReference>
<dbReference type="InterPro" id="IPR042185">
    <property type="entry name" value="Serpin_sf_2"/>
</dbReference>
<dbReference type="InterPro" id="IPR000215">
    <property type="entry name" value="Serpin_fam"/>
</dbReference>
<dbReference type="InterPro" id="IPR023796">
    <property type="entry name" value="Serpin_dom"/>
</dbReference>
<gene>
    <name evidence="3" type="ORF">JOE21_000461</name>
</gene>
<name>A0ABU1II79_9BACL</name>
<dbReference type="Proteomes" id="UP001185012">
    <property type="component" value="Unassembled WGS sequence"/>
</dbReference>
<comment type="caution">
    <text evidence="3">The sequence shown here is derived from an EMBL/GenBank/DDBJ whole genome shotgun (WGS) entry which is preliminary data.</text>
</comment>
<dbReference type="PROSITE" id="PS00284">
    <property type="entry name" value="SERPIN"/>
    <property type="match status" value="1"/>
</dbReference>
<evidence type="ECO:0000313" key="3">
    <source>
        <dbReference type="EMBL" id="MDR6224473.1"/>
    </source>
</evidence>
<comment type="similarity">
    <text evidence="1">Belongs to the serpin family.</text>
</comment>
<evidence type="ECO:0000256" key="1">
    <source>
        <dbReference type="RuleBase" id="RU000411"/>
    </source>
</evidence>
<proteinExistence type="inferred from homology"/>
<organism evidence="3 4">
    <name type="scientific">Desmospora profundinema</name>
    <dbReference type="NCBI Taxonomy" id="1571184"/>
    <lineage>
        <taxon>Bacteria</taxon>
        <taxon>Bacillati</taxon>
        <taxon>Bacillota</taxon>
        <taxon>Bacilli</taxon>
        <taxon>Bacillales</taxon>
        <taxon>Thermoactinomycetaceae</taxon>
        <taxon>Desmospora</taxon>
    </lineage>
</organism>
<dbReference type="Pfam" id="PF00079">
    <property type="entry name" value="Serpin"/>
    <property type="match status" value="1"/>
</dbReference>
<dbReference type="InterPro" id="IPR036186">
    <property type="entry name" value="Serpin_sf"/>
</dbReference>
<reference evidence="3 4" key="1">
    <citation type="submission" date="2023-07" db="EMBL/GenBank/DDBJ databases">
        <title>Genomic Encyclopedia of Type Strains, Phase IV (KMG-IV): sequencing the most valuable type-strain genomes for metagenomic binning, comparative biology and taxonomic classification.</title>
        <authorList>
            <person name="Goeker M."/>
        </authorList>
    </citation>
    <scope>NUCLEOTIDE SEQUENCE [LARGE SCALE GENOMIC DNA]</scope>
    <source>
        <strain evidence="3 4">DSM 45903</strain>
    </source>
</reference>
<dbReference type="RefSeq" id="WP_309861838.1">
    <property type="nucleotide sequence ID" value="NZ_JAVDQG010000001.1"/>
</dbReference>
<dbReference type="PROSITE" id="PS51257">
    <property type="entry name" value="PROKAR_LIPOPROTEIN"/>
    <property type="match status" value="1"/>
</dbReference>
<dbReference type="Gene3D" id="2.30.39.10">
    <property type="entry name" value="Alpha-1-antitrypsin, domain 1"/>
    <property type="match status" value="1"/>
</dbReference>
<feature type="domain" description="Serpin" evidence="2">
    <location>
        <begin position="48"/>
        <end position="407"/>
    </location>
</feature>